<keyword evidence="9" id="KW-1185">Reference proteome</keyword>
<evidence type="ECO:0000256" key="3">
    <source>
        <dbReference type="ARBA" id="ARBA00023002"/>
    </source>
</evidence>
<dbReference type="AlphaFoldDB" id="A0AAE1MQD4"/>
<dbReference type="PRINTS" id="PR00385">
    <property type="entry name" value="P450"/>
</dbReference>
<dbReference type="Gene3D" id="1.10.630.10">
    <property type="entry name" value="Cytochrome P450"/>
    <property type="match status" value="1"/>
</dbReference>
<dbReference type="GO" id="GO:0004497">
    <property type="term" value="F:monooxygenase activity"/>
    <property type="evidence" value="ECO:0007669"/>
    <property type="project" value="UniProtKB-KW"/>
</dbReference>
<dbReference type="PRINTS" id="PR00463">
    <property type="entry name" value="EP450I"/>
</dbReference>
<dbReference type="Pfam" id="PF00067">
    <property type="entry name" value="p450"/>
    <property type="match status" value="1"/>
</dbReference>
<feature type="transmembrane region" description="Helical" evidence="7">
    <location>
        <begin position="7"/>
        <end position="24"/>
    </location>
</feature>
<evidence type="ECO:0000256" key="2">
    <source>
        <dbReference type="ARBA" id="ARBA00022723"/>
    </source>
</evidence>
<comment type="caution">
    <text evidence="8">The sequence shown here is derived from an EMBL/GenBank/DDBJ whole genome shotgun (WGS) entry which is preliminary data.</text>
</comment>
<dbReference type="InterPro" id="IPR036396">
    <property type="entry name" value="Cyt_P450_sf"/>
</dbReference>
<dbReference type="SUPFAM" id="SSF48264">
    <property type="entry name" value="Cytochrome P450"/>
    <property type="match status" value="1"/>
</dbReference>
<feature type="binding site" description="axial binding residue" evidence="5">
    <location>
        <position position="441"/>
    </location>
    <ligand>
        <name>heme</name>
        <dbReference type="ChEBI" id="CHEBI:30413"/>
    </ligand>
    <ligandPart>
        <name>Fe</name>
        <dbReference type="ChEBI" id="CHEBI:18248"/>
    </ligandPart>
</feature>
<dbReference type="Proteomes" id="UP001293593">
    <property type="component" value="Unassembled WGS sequence"/>
</dbReference>
<proteinExistence type="inferred from homology"/>
<evidence type="ECO:0008006" key="10">
    <source>
        <dbReference type="Google" id="ProtNLM"/>
    </source>
</evidence>
<gene>
    <name evidence="8" type="ORF">QN277_021292</name>
</gene>
<accession>A0AAE1MQD4</accession>
<keyword evidence="2 5" id="KW-0479">Metal-binding</keyword>
<keyword evidence="3 6" id="KW-0560">Oxidoreductase</keyword>
<organism evidence="8 9">
    <name type="scientific">Acacia crassicarpa</name>
    <name type="common">northern wattle</name>
    <dbReference type="NCBI Taxonomy" id="499986"/>
    <lineage>
        <taxon>Eukaryota</taxon>
        <taxon>Viridiplantae</taxon>
        <taxon>Streptophyta</taxon>
        <taxon>Embryophyta</taxon>
        <taxon>Tracheophyta</taxon>
        <taxon>Spermatophyta</taxon>
        <taxon>Magnoliopsida</taxon>
        <taxon>eudicotyledons</taxon>
        <taxon>Gunneridae</taxon>
        <taxon>Pentapetalae</taxon>
        <taxon>rosids</taxon>
        <taxon>fabids</taxon>
        <taxon>Fabales</taxon>
        <taxon>Fabaceae</taxon>
        <taxon>Caesalpinioideae</taxon>
        <taxon>mimosoid clade</taxon>
        <taxon>Acacieae</taxon>
        <taxon>Acacia</taxon>
    </lineage>
</organism>
<evidence type="ECO:0000256" key="1">
    <source>
        <dbReference type="ARBA" id="ARBA00010617"/>
    </source>
</evidence>
<dbReference type="PROSITE" id="PS00086">
    <property type="entry name" value="CYTOCHROME_P450"/>
    <property type="match status" value="1"/>
</dbReference>
<dbReference type="GO" id="GO:0005506">
    <property type="term" value="F:iron ion binding"/>
    <property type="evidence" value="ECO:0007669"/>
    <property type="project" value="InterPro"/>
</dbReference>
<evidence type="ECO:0000256" key="4">
    <source>
        <dbReference type="ARBA" id="ARBA00023004"/>
    </source>
</evidence>
<keyword evidence="4 5" id="KW-0408">Iron</keyword>
<dbReference type="EMBL" id="JAWXYG010000005">
    <property type="protein sequence ID" value="KAK4272785.1"/>
    <property type="molecule type" value="Genomic_DNA"/>
</dbReference>
<dbReference type="PANTHER" id="PTHR47950:SF14">
    <property type="entry name" value="CYTOCHROME P450 76A2-LIKE ISOFORM X1"/>
    <property type="match status" value="1"/>
</dbReference>
<dbReference type="FunFam" id="1.10.630.10:FF:000007">
    <property type="entry name" value="Cytochrome P450 76C4"/>
    <property type="match status" value="1"/>
</dbReference>
<comment type="cofactor">
    <cofactor evidence="5">
        <name>heme</name>
        <dbReference type="ChEBI" id="CHEBI:30413"/>
    </cofactor>
</comment>
<evidence type="ECO:0000256" key="5">
    <source>
        <dbReference type="PIRSR" id="PIRSR602401-1"/>
    </source>
</evidence>
<keyword evidence="7" id="KW-0812">Transmembrane</keyword>
<comment type="similarity">
    <text evidence="1 6">Belongs to the cytochrome P450 family.</text>
</comment>
<protein>
    <recommendedName>
        <fullName evidence="10">Cytochrome P450</fullName>
    </recommendedName>
</protein>
<reference evidence="8" key="1">
    <citation type="submission" date="2023-10" db="EMBL/GenBank/DDBJ databases">
        <title>Chromosome-level genome of the transformable northern wattle, Acacia crassicarpa.</title>
        <authorList>
            <person name="Massaro I."/>
            <person name="Sinha N.R."/>
            <person name="Poethig S."/>
            <person name="Leichty A.R."/>
        </authorList>
    </citation>
    <scope>NUCLEOTIDE SEQUENCE</scope>
    <source>
        <strain evidence="8">Acra3RX</strain>
        <tissue evidence="8">Leaf</tissue>
    </source>
</reference>
<keyword evidence="6" id="KW-0503">Monooxygenase</keyword>
<dbReference type="GO" id="GO:0016705">
    <property type="term" value="F:oxidoreductase activity, acting on paired donors, with incorporation or reduction of molecular oxygen"/>
    <property type="evidence" value="ECO:0007669"/>
    <property type="project" value="InterPro"/>
</dbReference>
<dbReference type="InterPro" id="IPR001128">
    <property type="entry name" value="Cyt_P450"/>
</dbReference>
<sequence>MPIPLDSSLWYLLFLSPVVPLLLLHRKISASKRRLPPGPPGWPLFGNMFQLGPMPHRTVAHLRDRYGPIVWLRLGAINTMAILSAKASANFFKNHDLTFAERTITATMRVHNYEKASLALAPYGSYWRTMRRLVTVDMLVAKRLNETAHIRRKCVDNMLVWIAREAGKLGEGRGLQVARYVFLMSFNLLGNLMLSRDLFDPESNEGSEFFTAMMGLMHWTGLPNVVNALPWLGWLDPQGLRRHMERDMGNAIKIASKFVKERIEKQSDEKTQRDFLDVLLENLGNDTDEDSLNIFILEIFLAGSETTSSTIEWALTELLCNPETLSKAKAELSEVVGCEKKVEESDIENLPYLQAIIKETLRLHPPIPMLVPRRAMEDTEFMGYFIPKDTQVFVNAWAIGRDPDVWEDPLAFKPDRFLGAGIDYKGSHYELIPFGAGRRMCAGVPLAHRTLHLVLSSLLHRFDWTLDADTTPSTVDMRDRIGITMRKLEPLLAVPTVAI</sequence>
<dbReference type="InterPro" id="IPR017972">
    <property type="entry name" value="Cyt_P450_CS"/>
</dbReference>
<keyword evidence="5 6" id="KW-0349">Heme</keyword>
<keyword evidence="7" id="KW-0472">Membrane</keyword>
<name>A0AAE1MQD4_9FABA</name>
<keyword evidence="7" id="KW-1133">Transmembrane helix</keyword>
<evidence type="ECO:0000313" key="9">
    <source>
        <dbReference type="Proteomes" id="UP001293593"/>
    </source>
</evidence>
<evidence type="ECO:0000256" key="6">
    <source>
        <dbReference type="RuleBase" id="RU000461"/>
    </source>
</evidence>
<dbReference type="CDD" id="cd11073">
    <property type="entry name" value="CYP76-like"/>
    <property type="match status" value="1"/>
</dbReference>
<dbReference type="GO" id="GO:0020037">
    <property type="term" value="F:heme binding"/>
    <property type="evidence" value="ECO:0007669"/>
    <property type="project" value="InterPro"/>
</dbReference>
<dbReference type="PANTHER" id="PTHR47950">
    <property type="entry name" value="CYTOCHROME P450, FAMILY 76, SUBFAMILY C, POLYPEPTIDE 5-RELATED"/>
    <property type="match status" value="1"/>
</dbReference>
<evidence type="ECO:0000313" key="8">
    <source>
        <dbReference type="EMBL" id="KAK4272785.1"/>
    </source>
</evidence>
<evidence type="ECO:0000256" key="7">
    <source>
        <dbReference type="SAM" id="Phobius"/>
    </source>
</evidence>
<dbReference type="InterPro" id="IPR002401">
    <property type="entry name" value="Cyt_P450_E_grp-I"/>
</dbReference>